<dbReference type="PRINTS" id="PR00038">
    <property type="entry name" value="HTHLUXR"/>
</dbReference>
<keyword evidence="2" id="KW-0238">DNA-binding</keyword>
<dbReference type="PANTHER" id="PTHR44688:SF16">
    <property type="entry name" value="DNA-BINDING TRANSCRIPTIONAL ACTIVATOR DEVR_DOSR"/>
    <property type="match status" value="1"/>
</dbReference>
<dbReference type="Proteomes" id="UP000275356">
    <property type="component" value="Unassembled WGS sequence"/>
</dbReference>
<dbReference type="OrthoDB" id="3171430at2"/>
<dbReference type="InterPro" id="IPR000792">
    <property type="entry name" value="Tscrpt_reg_LuxR_C"/>
</dbReference>
<keyword evidence="1" id="KW-0805">Transcription regulation</keyword>
<dbReference type="Gene3D" id="1.10.10.10">
    <property type="entry name" value="Winged helix-like DNA-binding domain superfamily/Winged helix DNA-binding domain"/>
    <property type="match status" value="1"/>
</dbReference>
<dbReference type="InterPro" id="IPR016032">
    <property type="entry name" value="Sig_transdc_resp-reg_C-effctor"/>
</dbReference>
<feature type="domain" description="HTH luxR-type" evidence="4">
    <location>
        <begin position="796"/>
        <end position="861"/>
    </location>
</feature>
<dbReference type="GO" id="GO:0003677">
    <property type="term" value="F:DNA binding"/>
    <property type="evidence" value="ECO:0007669"/>
    <property type="project" value="UniProtKB-KW"/>
</dbReference>
<evidence type="ECO:0000313" key="5">
    <source>
        <dbReference type="EMBL" id="ROR96340.1"/>
    </source>
</evidence>
<dbReference type="SMART" id="SM00421">
    <property type="entry name" value="HTH_LUXR"/>
    <property type="match status" value="1"/>
</dbReference>
<dbReference type="EMBL" id="RKHQ01000001">
    <property type="protein sequence ID" value="ROR96340.1"/>
    <property type="molecule type" value="Genomic_DNA"/>
</dbReference>
<evidence type="ECO:0000256" key="1">
    <source>
        <dbReference type="ARBA" id="ARBA00023015"/>
    </source>
</evidence>
<dbReference type="PANTHER" id="PTHR44688">
    <property type="entry name" value="DNA-BINDING TRANSCRIPTIONAL ACTIVATOR DEVR_DOSR"/>
    <property type="match status" value="1"/>
</dbReference>
<dbReference type="GO" id="GO:0006355">
    <property type="term" value="P:regulation of DNA-templated transcription"/>
    <property type="evidence" value="ECO:0007669"/>
    <property type="project" value="InterPro"/>
</dbReference>
<dbReference type="RefSeq" id="WP_148059547.1">
    <property type="nucleotide sequence ID" value="NZ_RKHQ01000001.1"/>
</dbReference>
<keyword evidence="6" id="KW-1185">Reference proteome</keyword>
<dbReference type="PROSITE" id="PS50043">
    <property type="entry name" value="HTH_LUXR_2"/>
    <property type="match status" value="1"/>
</dbReference>
<reference evidence="5 6" key="1">
    <citation type="submission" date="2018-11" db="EMBL/GenBank/DDBJ databases">
        <title>Sequencing the genomes of 1000 actinobacteria strains.</title>
        <authorList>
            <person name="Klenk H.-P."/>
        </authorList>
    </citation>
    <scope>NUCLEOTIDE SEQUENCE [LARGE SCALE GENOMIC DNA]</scope>
    <source>
        <strain evidence="5 6">DSM 13521</strain>
    </source>
</reference>
<dbReference type="CDD" id="cd06170">
    <property type="entry name" value="LuxR_C_like"/>
    <property type="match status" value="1"/>
</dbReference>
<evidence type="ECO:0000259" key="4">
    <source>
        <dbReference type="PROSITE" id="PS50043"/>
    </source>
</evidence>
<evidence type="ECO:0000313" key="6">
    <source>
        <dbReference type="Proteomes" id="UP000275356"/>
    </source>
</evidence>
<dbReference type="SUPFAM" id="SSF46894">
    <property type="entry name" value="C-terminal effector domain of the bipartite response regulators"/>
    <property type="match status" value="1"/>
</dbReference>
<dbReference type="PROSITE" id="PS00622">
    <property type="entry name" value="HTH_LUXR_1"/>
    <property type="match status" value="1"/>
</dbReference>
<accession>A0A3N2D983</accession>
<name>A0A3N2D983_9MICO</name>
<dbReference type="Pfam" id="PF00196">
    <property type="entry name" value="GerE"/>
    <property type="match status" value="1"/>
</dbReference>
<gene>
    <name evidence="5" type="ORF">EDD28_0923</name>
</gene>
<protein>
    <submittedName>
        <fullName evidence="5">Regulatory LuxR family protein</fullName>
    </submittedName>
</protein>
<evidence type="ECO:0000256" key="2">
    <source>
        <dbReference type="ARBA" id="ARBA00023125"/>
    </source>
</evidence>
<comment type="caution">
    <text evidence="5">The sequence shown here is derived from an EMBL/GenBank/DDBJ whole genome shotgun (WGS) entry which is preliminary data.</text>
</comment>
<keyword evidence="3" id="KW-0804">Transcription</keyword>
<sequence>MTPVRRADLVERIDAPFGLVVVEAVPGAGKRTLLTQWARQGQGRVFATGVQAVRTPAELLAHTVWAIQRAAERDGLPFPSALREPAAPADVTELVDVLTGMLHLLPWLRVVAFDELTEIRPGLVVEIFDRVRREHPSLRLVLATVDGTEHMAAARRRGIPVSLLRDEDVRLTAEETREYVRTAIPGTSDEAAARLWQASAGFGQLVVAAVREMPERVAAGDVEPADLVPMWRSWRIARRRPAAGSSFERAVARLCALPRFTVRQAREIVGTPQVDQVLERMERSSFITREARWDCGSDLFTWHGGLRRLLDEQARDTLTGRQVEARLERMLEVARATHDWPLALLALLELRRGEEAETLAVQRLWELLTCDDLDLAPALRLLRRDQLASSPTLRLLELVMGRRGVPLSSRDDALVPPVLLRWRREISSLEPRARLARLAPLAHQASSSGALDLADELLTRWLEIADDIGEHLLAHPDAEVVSAALIALQVLIQLDRYTEAHAAHRLARAILAADGRGDCDPSGGRQAELAKARALLAWLDGSPYRPSGSDPIDLVLPTSRRSFDIVVRATSRVLEALDAGDLDQARRLSAGALSQVSDPVRWPVLLLVHVLVLLMRGERAELEHLEGRYLGEEWRRRHESPGRRVRPIATLVRVLLDYVAGREISPDLEAAVRSARLLSDDTESPFGQFLVSLVATLRGESISVARLDWVGRGNVRVRDAALLLEALRAVKSGEDGLARVALRTLGLEPSGVAPLALAAGTPAEREEVIRLAAEVMPPSEVARLKLSRAYVGVSPDRWPSLELSEREHELLALIRDDRSNADIARELFVSVNTVKFHRTNLYRKLGARNRSDVLAAALRFGL</sequence>
<dbReference type="InterPro" id="IPR036388">
    <property type="entry name" value="WH-like_DNA-bd_sf"/>
</dbReference>
<evidence type="ECO:0000256" key="3">
    <source>
        <dbReference type="ARBA" id="ARBA00023163"/>
    </source>
</evidence>
<proteinExistence type="predicted"/>
<organism evidence="5 6">
    <name type="scientific">Salana multivorans</name>
    <dbReference type="NCBI Taxonomy" id="120377"/>
    <lineage>
        <taxon>Bacteria</taxon>
        <taxon>Bacillati</taxon>
        <taxon>Actinomycetota</taxon>
        <taxon>Actinomycetes</taxon>
        <taxon>Micrococcales</taxon>
        <taxon>Beutenbergiaceae</taxon>
        <taxon>Salana</taxon>
    </lineage>
</organism>
<dbReference type="AlphaFoldDB" id="A0A3N2D983"/>